<dbReference type="InterPro" id="IPR036291">
    <property type="entry name" value="NAD(P)-bd_dom_sf"/>
</dbReference>
<dbReference type="Pfam" id="PF02894">
    <property type="entry name" value="GFO_IDH_MocA_C"/>
    <property type="match status" value="1"/>
</dbReference>
<dbReference type="SMART" id="SM01180">
    <property type="entry name" value="DWNN"/>
    <property type="match status" value="1"/>
</dbReference>
<dbReference type="Gene3D" id="4.10.60.10">
    <property type="entry name" value="Zinc finger, CCHC-type"/>
    <property type="match status" value="1"/>
</dbReference>
<dbReference type="InterPro" id="IPR025829">
    <property type="entry name" value="Zn_knuckle_CX2CX3GHX4C"/>
</dbReference>
<feature type="domain" description="CCHC-type" evidence="6">
    <location>
        <begin position="206"/>
        <end position="220"/>
    </location>
</feature>
<dbReference type="EMBL" id="CACVBM020001054">
    <property type="protein sequence ID" value="CAA7027375.1"/>
    <property type="molecule type" value="Genomic_DNA"/>
</dbReference>
<dbReference type="Gene3D" id="3.30.40.10">
    <property type="entry name" value="Zinc/RING finger domain, C3HC4 (zinc finger)"/>
    <property type="match status" value="1"/>
</dbReference>
<feature type="compositionally biased region" description="Polar residues" evidence="5">
    <location>
        <begin position="399"/>
        <end position="408"/>
    </location>
</feature>
<evidence type="ECO:0000256" key="5">
    <source>
        <dbReference type="SAM" id="MobiDB-lite"/>
    </source>
</evidence>
<dbReference type="Proteomes" id="UP000467841">
    <property type="component" value="Unassembled WGS sequence"/>
</dbReference>
<keyword evidence="3" id="KW-0862">Zinc</keyword>
<dbReference type="CDD" id="cd16620">
    <property type="entry name" value="vRING-HC-C4C4_RBBP6"/>
    <property type="match status" value="1"/>
</dbReference>
<organism evidence="8 9">
    <name type="scientific">Microthlaspi erraticum</name>
    <dbReference type="NCBI Taxonomy" id="1685480"/>
    <lineage>
        <taxon>Eukaryota</taxon>
        <taxon>Viridiplantae</taxon>
        <taxon>Streptophyta</taxon>
        <taxon>Embryophyta</taxon>
        <taxon>Tracheophyta</taxon>
        <taxon>Spermatophyta</taxon>
        <taxon>Magnoliopsida</taxon>
        <taxon>eudicotyledons</taxon>
        <taxon>Gunneridae</taxon>
        <taxon>Pentapetalae</taxon>
        <taxon>rosids</taxon>
        <taxon>malvids</taxon>
        <taxon>Brassicales</taxon>
        <taxon>Brassicaceae</taxon>
        <taxon>Coluteocarpeae</taxon>
        <taxon>Microthlaspi</taxon>
    </lineage>
</organism>
<proteinExistence type="predicted"/>
<accession>A0A6D2IES6</accession>
<dbReference type="PANTHER" id="PTHR43593">
    <property type="match status" value="1"/>
</dbReference>
<dbReference type="AlphaFoldDB" id="A0A6D2IES6"/>
<dbReference type="PROSITE" id="PS50158">
    <property type="entry name" value="ZF_CCHC"/>
    <property type="match status" value="1"/>
</dbReference>
<name>A0A6D2IES6_9BRAS</name>
<evidence type="ECO:0008006" key="10">
    <source>
        <dbReference type="Google" id="ProtNLM"/>
    </source>
</evidence>
<feature type="compositionally biased region" description="Basic and acidic residues" evidence="5">
    <location>
        <begin position="643"/>
        <end position="659"/>
    </location>
</feature>
<dbReference type="SUPFAM" id="SSF57850">
    <property type="entry name" value="RING/U-box"/>
    <property type="match status" value="1"/>
</dbReference>
<dbReference type="Pfam" id="PF13696">
    <property type="entry name" value="zf-CCHC_2"/>
    <property type="match status" value="1"/>
</dbReference>
<dbReference type="PROSITE" id="PS51282">
    <property type="entry name" value="DWNN"/>
    <property type="match status" value="1"/>
</dbReference>
<sequence length="1180" mass="130430">MAIYYKFKSARDYDTISMDGPFITVGLLKDKIYETKHLGSGKDLDIVISNAQTNQEYLDDAHLIPKNTSVLIRRVPGRPRIRIITPQEPRVVEERVENVQAYMNNNPITADASVAEEDEFGTDLYSLPDAPAVQYSNPSLDPAPANEEVDEETKLKALIDTPALDWQQQGADGYGAGRGYGRGTAGRMGGRGFGMERKTPPPGYVCHRCNTAGHLIQHCPTNGDPNYNVKRPKPPTGIPKSMLMPTPDGSLAMADGAVAALQPNEDAFEKAMEGLPSTTRSVGEIPPELKCPLCKEVMRDAALTSKCCFKSFCDKCIRDHIIAKSMCVCGATNARADDLLPNKTLRDTINRILESGNSSAENAGSMCQAQDMESARCPPPKALSPTTSAASIGEKKPAPSNNNETSTLKPAVEVAEITSGPMASAEIVKPVDASENNRGSLNGKEAQVNTQAPKEEIPQQVASGEQVKKKKKKPRMPGTVADMQWNPMQAGPEYMMPMGPGPSNPYFNGMQGGFQPGFNGFHHGFNGFGGPYPGAMPPMYGLGGPMDMSFHGVMHPPPFAPQGFGFPNIPPPHRDLAEMGNRMNLQRPLMGREEFEARKVEMMRKRENERGNAGEKSRMMNNSAAASSSPMKPKSRPSPPNPDYDRRRRSERLSPEPRQRFNSPPRVSSRKSERDHRHQDHDSEHDRRRDRRDDDRRRERHREEDRKHSKRSEKQPSVPSAAATKSEIEDDHKASVFARISFNVPESSSGKQRKTSKSSPAPEAATQAVFSGHEELLKSELCDVIVVSSPNMTHHQILIDIINYPKPHHVLVEKPLCTTVADCKQVLETAKKRSDMVVQVGLEYRYMPPVAKLIEKVKSRDFGNVKMVAIREHRFPFLVKVNNWNRFNVNTGGTLVEKCCHFFDLMRLFAGANPLCVMASGGMDVNHKDEVYDGKVPDIIDNAYVIIEFDNGCRGMLDLCMFAEGSKNEQEISVTGDIGKGEALVPEGIVRFGSRAQGREHVQTIKAEDERIKYEGLHHGSSYLEHLIFLSAIRGERRAAVDLEDGLMAVAIGVAAQLSIQERRYVSIEESSIGFGTEKYPLIRTLVPIKQPWDTRAIDLPAPSKRSLSKPKDLPARSEKSLSKPKGGGKNKLVWSPIIISNESSSEHLRVPPKDTSVCGERNKSNKYHVGKVGQVWVCD</sequence>
<feature type="compositionally biased region" description="Low complexity" evidence="5">
    <location>
        <begin position="619"/>
        <end position="632"/>
    </location>
</feature>
<dbReference type="Pfam" id="PF08783">
    <property type="entry name" value="DWNN"/>
    <property type="match status" value="1"/>
</dbReference>
<feature type="compositionally biased region" description="Basic and acidic residues" evidence="5">
    <location>
        <begin position="1110"/>
        <end position="1122"/>
    </location>
</feature>
<keyword evidence="1" id="KW-0479">Metal-binding</keyword>
<comment type="caution">
    <text evidence="8">The sequence shown here is derived from an EMBL/GenBank/DDBJ whole genome shotgun (WGS) entry which is preliminary data.</text>
</comment>
<feature type="region of interest" description="Disordered" evidence="5">
    <location>
        <begin position="745"/>
        <end position="767"/>
    </location>
</feature>
<evidence type="ECO:0000313" key="9">
    <source>
        <dbReference type="Proteomes" id="UP000467841"/>
    </source>
</evidence>
<dbReference type="InterPro" id="IPR001878">
    <property type="entry name" value="Znf_CCHC"/>
</dbReference>
<dbReference type="GO" id="GO:0000166">
    <property type="term" value="F:nucleotide binding"/>
    <property type="evidence" value="ECO:0007669"/>
    <property type="project" value="InterPro"/>
</dbReference>
<evidence type="ECO:0000259" key="6">
    <source>
        <dbReference type="PROSITE" id="PS50158"/>
    </source>
</evidence>
<feature type="compositionally biased region" description="Basic and acidic residues" evidence="5">
    <location>
        <begin position="604"/>
        <end position="618"/>
    </location>
</feature>
<dbReference type="InterPro" id="IPR014891">
    <property type="entry name" value="DWNN_domain"/>
</dbReference>
<evidence type="ECO:0000256" key="4">
    <source>
        <dbReference type="PROSITE-ProRule" id="PRU00047"/>
    </source>
</evidence>
<dbReference type="OrthoDB" id="106784at2759"/>
<dbReference type="Gene3D" id="3.10.20.90">
    <property type="entry name" value="Phosphatidylinositol 3-kinase Catalytic Subunit, Chain A, domain 1"/>
    <property type="match status" value="1"/>
</dbReference>
<evidence type="ECO:0000313" key="8">
    <source>
        <dbReference type="EMBL" id="CAA7027375.1"/>
    </source>
</evidence>
<gene>
    <name evidence="8" type="ORF">MERR_LOCUS14610</name>
</gene>
<evidence type="ECO:0000256" key="1">
    <source>
        <dbReference type="ARBA" id="ARBA00022723"/>
    </source>
</evidence>
<dbReference type="InterPro" id="IPR050424">
    <property type="entry name" value="Gfo-Idh-MocA_inositol_DH"/>
</dbReference>
<evidence type="ECO:0000259" key="7">
    <source>
        <dbReference type="PROSITE" id="PS51282"/>
    </source>
</evidence>
<evidence type="ECO:0000256" key="3">
    <source>
        <dbReference type="ARBA" id="ARBA00022833"/>
    </source>
</evidence>
<dbReference type="Pfam" id="PF01408">
    <property type="entry name" value="GFO_IDH_MocA"/>
    <property type="match status" value="1"/>
</dbReference>
<feature type="compositionally biased region" description="Basic and acidic residues" evidence="5">
    <location>
        <begin position="670"/>
        <end position="707"/>
    </location>
</feature>
<protein>
    <recommendedName>
        <fullName evidence="10">DWNN domain-containing protein</fullName>
    </recommendedName>
</protein>
<feature type="region of interest" description="Disordered" evidence="5">
    <location>
        <begin position="356"/>
        <end position="408"/>
    </location>
</feature>
<feature type="region of interest" description="Disordered" evidence="5">
    <location>
        <begin position="1100"/>
        <end position="1130"/>
    </location>
</feature>
<keyword evidence="2 4" id="KW-0863">Zinc-finger</keyword>
<evidence type="ECO:0000256" key="2">
    <source>
        <dbReference type="ARBA" id="ARBA00022771"/>
    </source>
</evidence>
<dbReference type="InterPro" id="IPR013083">
    <property type="entry name" value="Znf_RING/FYVE/PHD"/>
</dbReference>
<dbReference type="PANTHER" id="PTHR43593:SF1">
    <property type="entry name" value="INOSITOL 2-DEHYDROGENASE"/>
    <property type="match status" value="1"/>
</dbReference>
<feature type="region of interest" description="Disordered" evidence="5">
    <location>
        <begin position="604"/>
        <end position="729"/>
    </location>
</feature>
<feature type="compositionally biased region" description="Polar residues" evidence="5">
    <location>
        <begin position="356"/>
        <end position="368"/>
    </location>
</feature>
<dbReference type="SUPFAM" id="SSF55347">
    <property type="entry name" value="Glyceraldehyde-3-phosphate dehydrogenase-like, C-terminal domain"/>
    <property type="match status" value="1"/>
</dbReference>
<dbReference type="Gene3D" id="3.30.360.10">
    <property type="entry name" value="Dihydrodipicolinate Reductase, domain 2"/>
    <property type="match status" value="1"/>
</dbReference>
<feature type="domain" description="DWNN" evidence="7">
    <location>
        <begin position="3"/>
        <end position="76"/>
    </location>
</feature>
<dbReference type="SUPFAM" id="SSF51735">
    <property type="entry name" value="NAD(P)-binding Rossmann-fold domains"/>
    <property type="match status" value="1"/>
</dbReference>
<keyword evidence="9" id="KW-1185">Reference proteome</keyword>
<dbReference type="InterPro" id="IPR004104">
    <property type="entry name" value="Gfo/Idh/MocA-like_OxRdtase_C"/>
</dbReference>
<dbReference type="GO" id="GO:0008270">
    <property type="term" value="F:zinc ion binding"/>
    <property type="evidence" value="ECO:0007669"/>
    <property type="project" value="UniProtKB-KW"/>
</dbReference>
<dbReference type="InterPro" id="IPR000683">
    <property type="entry name" value="Gfo/Idh/MocA-like_OxRdtase_N"/>
</dbReference>
<feature type="region of interest" description="Disordered" evidence="5">
    <location>
        <begin position="425"/>
        <end position="485"/>
    </location>
</feature>
<dbReference type="Gene3D" id="3.40.50.720">
    <property type="entry name" value="NAD(P)-binding Rossmann-like Domain"/>
    <property type="match status" value="1"/>
</dbReference>
<dbReference type="GO" id="GO:0003676">
    <property type="term" value="F:nucleic acid binding"/>
    <property type="evidence" value="ECO:0007669"/>
    <property type="project" value="InterPro"/>
</dbReference>
<reference evidence="8" key="1">
    <citation type="submission" date="2020-01" db="EMBL/GenBank/DDBJ databases">
        <authorList>
            <person name="Mishra B."/>
        </authorList>
    </citation>
    <scope>NUCLEOTIDE SEQUENCE [LARGE SCALE GENOMIC DNA]</scope>
</reference>